<dbReference type="AlphaFoldDB" id="A0A9W8JIB5"/>
<feature type="compositionally biased region" description="Basic and acidic residues" evidence="1">
    <location>
        <begin position="48"/>
        <end position="61"/>
    </location>
</feature>
<reference evidence="2" key="1">
    <citation type="submission" date="2022-06" db="EMBL/GenBank/DDBJ databases">
        <title>Genome Sequence of Candolleomyces eurysporus.</title>
        <authorList>
            <person name="Buettner E."/>
        </authorList>
    </citation>
    <scope>NUCLEOTIDE SEQUENCE</scope>
    <source>
        <strain evidence="2">VTCC 930004</strain>
    </source>
</reference>
<feature type="region of interest" description="Disordered" evidence="1">
    <location>
        <begin position="41"/>
        <end position="61"/>
    </location>
</feature>
<dbReference type="EMBL" id="JANBPK010000713">
    <property type="protein sequence ID" value="KAJ2934624.1"/>
    <property type="molecule type" value="Genomic_DNA"/>
</dbReference>
<protein>
    <submittedName>
        <fullName evidence="2">Uncharacterized protein</fullName>
    </submittedName>
</protein>
<proteinExistence type="predicted"/>
<evidence type="ECO:0000313" key="2">
    <source>
        <dbReference type="EMBL" id="KAJ2934624.1"/>
    </source>
</evidence>
<gene>
    <name evidence="2" type="ORF">H1R20_g2445</name>
</gene>
<feature type="non-terminal residue" evidence="2">
    <location>
        <position position="1"/>
    </location>
</feature>
<keyword evidence="3" id="KW-1185">Reference proteome</keyword>
<evidence type="ECO:0000256" key="1">
    <source>
        <dbReference type="SAM" id="MobiDB-lite"/>
    </source>
</evidence>
<accession>A0A9W8JIB5</accession>
<name>A0A9W8JIB5_9AGAR</name>
<dbReference type="Proteomes" id="UP001140091">
    <property type="component" value="Unassembled WGS sequence"/>
</dbReference>
<evidence type="ECO:0000313" key="3">
    <source>
        <dbReference type="Proteomes" id="UP001140091"/>
    </source>
</evidence>
<organism evidence="2 3">
    <name type="scientific">Candolleomyces eurysporus</name>
    <dbReference type="NCBI Taxonomy" id="2828524"/>
    <lineage>
        <taxon>Eukaryota</taxon>
        <taxon>Fungi</taxon>
        <taxon>Dikarya</taxon>
        <taxon>Basidiomycota</taxon>
        <taxon>Agaricomycotina</taxon>
        <taxon>Agaricomycetes</taxon>
        <taxon>Agaricomycetidae</taxon>
        <taxon>Agaricales</taxon>
        <taxon>Agaricineae</taxon>
        <taxon>Psathyrellaceae</taxon>
        <taxon>Candolleomyces</taxon>
    </lineage>
</organism>
<sequence>MEADIRKLFRLKEDEYSSDDGRKKKKPKVYYLKKGIKYTQGRSTKTADGGREGGRGKRDESDLLTALDSLKDKLKRAMPIDEGRIQVELIQSNKRSKLES</sequence>
<comment type="caution">
    <text evidence="2">The sequence shown here is derived from an EMBL/GenBank/DDBJ whole genome shotgun (WGS) entry which is preliminary data.</text>
</comment>